<dbReference type="PANTHER" id="PTHR30368:SF2">
    <property type="entry name" value="SULFATE-BINDING PROTEIN"/>
    <property type="match status" value="1"/>
</dbReference>
<reference evidence="7" key="1">
    <citation type="submission" date="2021-04" db="EMBL/GenBank/DDBJ databases">
        <title>Luteolibacter sp. 32A isolated from the skin of an Anderson's salamander (Ambystoma andersonii).</title>
        <authorList>
            <person name="Spergser J."/>
            <person name="Busse H.-J."/>
        </authorList>
    </citation>
    <scope>NUCLEOTIDE SEQUENCE</scope>
    <source>
        <strain evidence="7">32A</strain>
    </source>
</reference>
<comment type="similarity">
    <text evidence="2">Belongs to the prokaryotic sulfate-binding protein family.</text>
</comment>
<dbReference type="PANTHER" id="PTHR30368">
    <property type="entry name" value="SULFATE-BINDING PROTEIN"/>
    <property type="match status" value="1"/>
</dbReference>
<evidence type="ECO:0000313" key="7">
    <source>
        <dbReference type="EMBL" id="QUE51787.1"/>
    </source>
</evidence>
<dbReference type="Pfam" id="PF13531">
    <property type="entry name" value="SBP_bac_11"/>
    <property type="match status" value="1"/>
</dbReference>
<dbReference type="RefSeq" id="WP_211631959.1">
    <property type="nucleotide sequence ID" value="NZ_CP073100.1"/>
</dbReference>
<evidence type="ECO:0000256" key="4">
    <source>
        <dbReference type="ARBA" id="ARBA00022729"/>
    </source>
</evidence>
<dbReference type="InterPro" id="IPR005669">
    <property type="entry name" value="Thiosulph/SO4-bd"/>
</dbReference>
<dbReference type="GO" id="GO:0042597">
    <property type="term" value="C:periplasmic space"/>
    <property type="evidence" value="ECO:0007669"/>
    <property type="project" value="UniProtKB-SubCell"/>
</dbReference>
<keyword evidence="8" id="KW-1185">Reference proteome</keyword>
<keyword evidence="5" id="KW-0574">Periplasm</keyword>
<keyword evidence="3" id="KW-0813">Transport</keyword>
<accession>A0A975J0I9</accession>
<dbReference type="GO" id="GO:0140104">
    <property type="term" value="F:molecular carrier activity"/>
    <property type="evidence" value="ECO:0007669"/>
    <property type="project" value="InterPro"/>
</dbReference>
<dbReference type="Gene3D" id="3.40.190.10">
    <property type="entry name" value="Periplasmic binding protein-like II"/>
    <property type="match status" value="2"/>
</dbReference>
<name>A0A975J0I9_9BACT</name>
<evidence type="ECO:0000313" key="8">
    <source>
        <dbReference type="Proteomes" id="UP000676169"/>
    </source>
</evidence>
<dbReference type="SUPFAM" id="SSF53850">
    <property type="entry name" value="Periplasmic binding protein-like II"/>
    <property type="match status" value="1"/>
</dbReference>
<feature type="signal peptide" evidence="6">
    <location>
        <begin position="1"/>
        <end position="36"/>
    </location>
</feature>
<dbReference type="CDD" id="cd01005">
    <property type="entry name" value="PBP2_CysP"/>
    <property type="match status" value="1"/>
</dbReference>
<protein>
    <submittedName>
        <fullName evidence="7">Sulfate ABC transporter substrate-binding protein</fullName>
    </submittedName>
</protein>
<comment type="subcellular location">
    <subcellularLocation>
        <location evidence="1">Periplasm</location>
    </subcellularLocation>
</comment>
<sequence length="345" mass="37855">MTPNPILESVPPRRRVWRRLSSHLVLLLVSSGTALSAPTLLNASYDVTREFYKEFNASFAAEWKAKTGETPKIDQSHGGSSKQARSVLDGLEADVVTMNQSTDIDILAQNGLVAKDWVDRFPDRASPYTSTIVFLVRKGNPRQIKGWDDLVKPGLQVIIPNPKTSGNGRYSYLAAWTHAKHLSGGTDATAKEFVNKLFKNVPVLDAGGRGATTTFAQREIGDVLLTFENEAHLALRELGADKNEIVYPASSVLAEAPVAVVEKYAAKHGNQALAKAYLDALYTPASQELAAKHKLRPRSPEVLAKHTADFPELKLYKIEEEFGGWAEAQKTHFADGGIFDQIYSP</sequence>
<evidence type="ECO:0000256" key="6">
    <source>
        <dbReference type="SAM" id="SignalP"/>
    </source>
</evidence>
<keyword evidence="4 6" id="KW-0732">Signal</keyword>
<dbReference type="AlphaFoldDB" id="A0A975J0I9"/>
<dbReference type="NCBIfam" id="TIGR00971">
    <property type="entry name" value="3a0106s03"/>
    <property type="match status" value="1"/>
</dbReference>
<dbReference type="NCBIfam" id="NF008106">
    <property type="entry name" value="PRK10852.1"/>
    <property type="match status" value="1"/>
</dbReference>
<proteinExistence type="inferred from homology"/>
<dbReference type="NCBIfam" id="NF008022">
    <property type="entry name" value="PRK10752.1"/>
    <property type="match status" value="1"/>
</dbReference>
<evidence type="ECO:0000256" key="1">
    <source>
        <dbReference type="ARBA" id="ARBA00004418"/>
    </source>
</evidence>
<evidence type="ECO:0000256" key="3">
    <source>
        <dbReference type="ARBA" id="ARBA00022448"/>
    </source>
</evidence>
<evidence type="ECO:0000256" key="2">
    <source>
        <dbReference type="ARBA" id="ARBA00006099"/>
    </source>
</evidence>
<organism evidence="7 8">
    <name type="scientific">Luteolibacter ambystomatis</name>
    <dbReference type="NCBI Taxonomy" id="2824561"/>
    <lineage>
        <taxon>Bacteria</taxon>
        <taxon>Pseudomonadati</taxon>
        <taxon>Verrucomicrobiota</taxon>
        <taxon>Verrucomicrobiia</taxon>
        <taxon>Verrucomicrobiales</taxon>
        <taxon>Verrucomicrobiaceae</taxon>
        <taxon>Luteolibacter</taxon>
    </lineage>
</organism>
<gene>
    <name evidence="7" type="ORF">KBB96_02595</name>
</gene>
<dbReference type="GO" id="GO:1902358">
    <property type="term" value="P:sulfate transmembrane transport"/>
    <property type="evidence" value="ECO:0007669"/>
    <property type="project" value="InterPro"/>
</dbReference>
<feature type="chain" id="PRO_5038122589" evidence="6">
    <location>
        <begin position="37"/>
        <end position="345"/>
    </location>
</feature>
<evidence type="ECO:0000256" key="5">
    <source>
        <dbReference type="ARBA" id="ARBA00022764"/>
    </source>
</evidence>
<dbReference type="KEGG" id="lamb:KBB96_02595"/>
<dbReference type="EMBL" id="CP073100">
    <property type="protein sequence ID" value="QUE51787.1"/>
    <property type="molecule type" value="Genomic_DNA"/>
</dbReference>
<dbReference type="Proteomes" id="UP000676169">
    <property type="component" value="Chromosome"/>
</dbReference>